<dbReference type="RefSeq" id="WP_284721868.1">
    <property type="nucleotide sequence ID" value="NZ_JARZHI010000107.1"/>
</dbReference>
<dbReference type="Proteomes" id="UP001160301">
    <property type="component" value="Unassembled WGS sequence"/>
</dbReference>
<gene>
    <name evidence="3" type="ORF">QHF89_46850</name>
</gene>
<keyword evidence="4" id="KW-1185">Reference proteome</keyword>
<dbReference type="InterPro" id="IPR025202">
    <property type="entry name" value="PLD-like_dom"/>
</dbReference>
<proteinExistence type="predicted"/>
<dbReference type="EMBL" id="JARZHI010000107">
    <property type="protein sequence ID" value="MDI1437115.1"/>
    <property type="molecule type" value="Genomic_DNA"/>
</dbReference>
<dbReference type="Gene3D" id="3.30.870.10">
    <property type="entry name" value="Endonuclease Chain A"/>
    <property type="match status" value="1"/>
</dbReference>
<dbReference type="InterPro" id="IPR001736">
    <property type="entry name" value="PLipase_D/transphosphatidylase"/>
</dbReference>
<dbReference type="CDD" id="cd00138">
    <property type="entry name" value="PLDc_SF"/>
    <property type="match status" value="1"/>
</dbReference>
<feature type="domain" description="PLD phosphodiesterase" evidence="2">
    <location>
        <begin position="93"/>
        <end position="119"/>
    </location>
</feature>
<name>A0ABT6P916_9BACT</name>
<evidence type="ECO:0000313" key="3">
    <source>
        <dbReference type="EMBL" id="MDI1437115.1"/>
    </source>
</evidence>
<sequence length="202" mass="22074">MRLVRPSAHELEALFGPATRSIWICSPWITTDGARLLGSALSRCTLNRLVAVEIWMRIEEEERAAGFNDYVAVDALLRRLDVEAPSARVTLWSASQLHAKVIWTDQGALIGSANLTGAGFGSNVELAARLEPSECAAQLSIRELLRVDMTEVSRPSWAAFMGEPPSGNQPPAQPQAGLASESQWESFHERLLADLRRGGIRG</sequence>
<dbReference type="PROSITE" id="PS50035">
    <property type="entry name" value="PLD"/>
    <property type="match status" value="1"/>
</dbReference>
<feature type="region of interest" description="Disordered" evidence="1">
    <location>
        <begin position="158"/>
        <end position="181"/>
    </location>
</feature>
<comment type="caution">
    <text evidence="3">The sequence shown here is derived from an EMBL/GenBank/DDBJ whole genome shotgun (WGS) entry which is preliminary data.</text>
</comment>
<accession>A0ABT6P916</accession>
<evidence type="ECO:0000313" key="4">
    <source>
        <dbReference type="Proteomes" id="UP001160301"/>
    </source>
</evidence>
<protein>
    <submittedName>
        <fullName evidence="3">Phospholipase D-like domain-containing protein</fullName>
    </submittedName>
</protein>
<dbReference type="SUPFAM" id="SSF56024">
    <property type="entry name" value="Phospholipase D/nuclease"/>
    <property type="match status" value="1"/>
</dbReference>
<dbReference type="Pfam" id="PF13091">
    <property type="entry name" value="PLDc_2"/>
    <property type="match status" value="1"/>
</dbReference>
<evidence type="ECO:0000259" key="2">
    <source>
        <dbReference type="PROSITE" id="PS50035"/>
    </source>
</evidence>
<evidence type="ECO:0000256" key="1">
    <source>
        <dbReference type="SAM" id="MobiDB-lite"/>
    </source>
</evidence>
<reference evidence="3 4" key="1">
    <citation type="submission" date="2023-04" db="EMBL/GenBank/DDBJ databases">
        <title>The genome sequence of Polyangium sorediatum DSM14670.</title>
        <authorList>
            <person name="Zhang X."/>
        </authorList>
    </citation>
    <scope>NUCLEOTIDE SEQUENCE [LARGE SCALE GENOMIC DNA]</scope>
    <source>
        <strain evidence="3 4">DSM 14670</strain>
    </source>
</reference>
<organism evidence="3 4">
    <name type="scientific">Polyangium sorediatum</name>
    <dbReference type="NCBI Taxonomy" id="889274"/>
    <lineage>
        <taxon>Bacteria</taxon>
        <taxon>Pseudomonadati</taxon>
        <taxon>Myxococcota</taxon>
        <taxon>Polyangia</taxon>
        <taxon>Polyangiales</taxon>
        <taxon>Polyangiaceae</taxon>
        <taxon>Polyangium</taxon>
    </lineage>
</organism>